<dbReference type="SUPFAM" id="SSF52047">
    <property type="entry name" value="RNI-like"/>
    <property type="match status" value="1"/>
</dbReference>
<evidence type="ECO:0000313" key="1">
    <source>
        <dbReference type="EMBL" id="RPD53115.1"/>
    </source>
</evidence>
<protein>
    <recommendedName>
        <fullName evidence="3">F-box domain-containing protein</fullName>
    </recommendedName>
</protein>
<gene>
    <name evidence="1" type="ORF">L227DRAFT_513786</name>
</gene>
<sequence>MDLLSLNDDVLLAIFGHLCGEDALSVSLTSKQLYWLAGPRIASDIACTSPEALRRLHAYLLSSSIRGTPRARFVEKFVIRIHTFHSEPDHNQYYANFSQVSLLGDILLQASNIRELYFDRLHPCLERDPRIAHAIGSLTSLEKLDLFVVADASLSIFDPPHGLDKLSYLNLCYYLADDPVKDQTKSLQPLVSILPSFRHLHTLAICYLEPTARLPRAARLSMPSLPSIRVLDLYEVSTPALDLVDLCTNLSDLTISLSSEGGERIVIEGPKWPPLRQLKVEELDEVRWFPKRLGTVDQLQICGRIRLNSDTTADGAMSPKERLLELLRDTSPVGVYMCIELSGQVEQTSGFWSDVARAAPRLRSLELQLRRPRTEDWDDYSWVSELPHALRSLQLKCLRVLVPHELRVRCFLDLKTWAEKRAPDQEEEINRVKALAALPPPVVHAFPSLRYLSVGDAAPNMDLWWGIPLDPVVSALQVDEKAVEWEWDFLRHLMVIRKQRWWRVVDGPHGRELVEITSGEGEAAQREIETVTPIEDNTH</sequence>
<proteinExistence type="predicted"/>
<organism evidence="1 2">
    <name type="scientific">Lentinus tigrinus ALCF2SS1-6</name>
    <dbReference type="NCBI Taxonomy" id="1328759"/>
    <lineage>
        <taxon>Eukaryota</taxon>
        <taxon>Fungi</taxon>
        <taxon>Dikarya</taxon>
        <taxon>Basidiomycota</taxon>
        <taxon>Agaricomycotina</taxon>
        <taxon>Agaricomycetes</taxon>
        <taxon>Polyporales</taxon>
        <taxon>Polyporaceae</taxon>
        <taxon>Lentinus</taxon>
    </lineage>
</organism>
<keyword evidence="2" id="KW-1185">Reference proteome</keyword>
<reference evidence="1" key="1">
    <citation type="journal article" date="2018" name="Genome Biol. Evol.">
        <title>Genomics and development of Lentinus tigrinus, a white-rot wood-decaying mushroom with dimorphic fruiting bodies.</title>
        <authorList>
            <person name="Wu B."/>
            <person name="Xu Z."/>
            <person name="Knudson A."/>
            <person name="Carlson A."/>
            <person name="Chen N."/>
            <person name="Kovaka S."/>
            <person name="LaButti K."/>
            <person name="Lipzen A."/>
            <person name="Pennachio C."/>
            <person name="Riley R."/>
            <person name="Schakwitz W."/>
            <person name="Umezawa K."/>
            <person name="Ohm R.A."/>
            <person name="Grigoriev I.V."/>
            <person name="Nagy L.G."/>
            <person name="Gibbons J."/>
            <person name="Hibbett D."/>
        </authorList>
    </citation>
    <scope>NUCLEOTIDE SEQUENCE [LARGE SCALE GENOMIC DNA]</scope>
    <source>
        <strain evidence="1">ALCF2SS1-6</strain>
    </source>
</reference>
<dbReference type="STRING" id="1328759.A0A5C2RRH7"/>
<dbReference type="OrthoDB" id="2802922at2759"/>
<dbReference type="CDD" id="cd09917">
    <property type="entry name" value="F-box_SF"/>
    <property type="match status" value="1"/>
</dbReference>
<dbReference type="AlphaFoldDB" id="A0A5C2RRH7"/>
<name>A0A5C2RRH7_9APHY</name>
<dbReference type="Gene3D" id="3.80.10.10">
    <property type="entry name" value="Ribonuclease Inhibitor"/>
    <property type="match status" value="1"/>
</dbReference>
<dbReference type="Proteomes" id="UP000313359">
    <property type="component" value="Unassembled WGS sequence"/>
</dbReference>
<dbReference type="InterPro" id="IPR032675">
    <property type="entry name" value="LRR_dom_sf"/>
</dbReference>
<evidence type="ECO:0008006" key="3">
    <source>
        <dbReference type="Google" id="ProtNLM"/>
    </source>
</evidence>
<dbReference type="EMBL" id="ML122329">
    <property type="protein sequence ID" value="RPD53115.1"/>
    <property type="molecule type" value="Genomic_DNA"/>
</dbReference>
<accession>A0A5C2RRH7</accession>
<evidence type="ECO:0000313" key="2">
    <source>
        <dbReference type="Proteomes" id="UP000313359"/>
    </source>
</evidence>